<dbReference type="Gene3D" id="3.40.50.300">
    <property type="entry name" value="P-loop containing nucleotide triphosphate hydrolases"/>
    <property type="match status" value="1"/>
</dbReference>
<evidence type="ECO:0000256" key="4">
    <source>
        <dbReference type="ARBA" id="ARBA00023163"/>
    </source>
</evidence>
<sequence>MLGPFELRVRDRVLELGGFRIRTLLALLTANAGRVTSVGTLVDALWEAEAPRDAHRTVRSYVSRLRHSLVPAAGLITTHPAGYLLQPPPDAVDAARFERLVAAGRRVLATEPSTAAGQLTAALEVWRGDAYAEFRDVPQLRAEATRLHELRLGAVEDRIDAELATGVGAGLVEELTGLTRRHPGHERLWGQLMTALYRAGRQADALDTFARARTVLVKQFGLDPSPRLVEVHRRVLANDSRLEAPAAVTVRAEPARSVRSDLPGDIADFAGRGAELDRLLGSGLDAAPLAMVIEALDGMAGVGKTTLAVHAAHRLTERYPDAQLFIDLHGHTPGQSPIAPTAALDSLLRALGVSGERIPADLDARAALWRAELAARSVLVLLDNAADAAQVRPLLPGTARSLTLITSRRRLVDLESARTLSLDVLPVADAVALFAGVVGDERATAEADAVRDVVERCGHLPLAIRIAAARLRSRPAWTVRYLADRLGEACSTLAELSVGDRSVGAAFALSYERLDEPRRRMFRLLGVHPATEIDVPAAAALAGVSRAEANALLESLVDDHLVQQPVTGRYRLHDLVRRHACAVALTEEPEPARAEALRRVVDFYLHTAYAASRLLDQQHPPIDLGEPAAGCVPVALPDDVAAMAWFDTNHRCVVAARVAAENAGRDTAVWQLAWTLDNFHYRRGHLHENIDAWRAGLAAAERLDNAGVQARAHRRLGLVYAPLGRREEALAHLNRSLALSERIGDTLGQAGAHFVLALAWTHQGDDHRALTHVTSARDLYREVGDEKWETRALSMMGACHTRLGHHVRARAYCESALARCLEQNDVYGQADSLDNLGAIAAGTGDSAGALRHYERALDRWHRLDNTYRQAATLTAMGDAHRGLRRAGQARAAWHRAAALYRDQHLDEAALGVEARLTRTGPEGTGRS</sequence>
<keyword evidence="5" id="KW-0802">TPR repeat</keyword>
<name>A0A428WMY5_AMYBA</name>
<protein>
    <submittedName>
        <fullName evidence="8">SARP family transcriptional regulator</fullName>
    </submittedName>
</protein>
<feature type="DNA-binding region" description="OmpR/PhoB-type" evidence="6">
    <location>
        <begin position="1"/>
        <end position="87"/>
    </location>
</feature>
<keyword evidence="3 6" id="KW-0238">DNA-binding</keyword>
<dbReference type="AlphaFoldDB" id="A0A428WMY5"/>
<dbReference type="PROSITE" id="PS50005">
    <property type="entry name" value="TPR"/>
    <property type="match status" value="1"/>
</dbReference>
<feature type="domain" description="OmpR/PhoB-type" evidence="7">
    <location>
        <begin position="1"/>
        <end position="87"/>
    </location>
</feature>
<dbReference type="OrthoDB" id="581105at2"/>
<evidence type="ECO:0000256" key="3">
    <source>
        <dbReference type="ARBA" id="ARBA00023125"/>
    </source>
</evidence>
<dbReference type="GO" id="GO:0003677">
    <property type="term" value="F:DNA binding"/>
    <property type="evidence" value="ECO:0007669"/>
    <property type="project" value="UniProtKB-UniRule"/>
</dbReference>
<dbReference type="GO" id="GO:0006355">
    <property type="term" value="P:regulation of DNA-templated transcription"/>
    <property type="evidence" value="ECO:0007669"/>
    <property type="project" value="InterPro"/>
</dbReference>
<dbReference type="InterPro" id="IPR016032">
    <property type="entry name" value="Sig_transdc_resp-reg_C-effctor"/>
</dbReference>
<evidence type="ECO:0000256" key="5">
    <source>
        <dbReference type="PROSITE-ProRule" id="PRU00339"/>
    </source>
</evidence>
<dbReference type="EMBL" id="QHHU01000020">
    <property type="protein sequence ID" value="RSM44451.1"/>
    <property type="molecule type" value="Genomic_DNA"/>
</dbReference>
<dbReference type="CDD" id="cd15831">
    <property type="entry name" value="BTAD"/>
    <property type="match status" value="1"/>
</dbReference>
<evidence type="ECO:0000256" key="1">
    <source>
        <dbReference type="ARBA" id="ARBA00005820"/>
    </source>
</evidence>
<dbReference type="PANTHER" id="PTHR35807">
    <property type="entry name" value="TRANSCRIPTIONAL REGULATOR REDD-RELATED"/>
    <property type="match status" value="1"/>
</dbReference>
<evidence type="ECO:0000313" key="8">
    <source>
        <dbReference type="EMBL" id="RSM44451.1"/>
    </source>
</evidence>
<accession>A0A428WMY5</accession>
<dbReference type="InterPro" id="IPR019734">
    <property type="entry name" value="TPR_rpt"/>
</dbReference>
<dbReference type="InterPro" id="IPR036388">
    <property type="entry name" value="WH-like_DNA-bd_sf"/>
</dbReference>
<dbReference type="Proteomes" id="UP000286716">
    <property type="component" value="Unassembled WGS sequence"/>
</dbReference>
<gene>
    <name evidence="8" type="ORF">DMA12_16520</name>
</gene>
<evidence type="ECO:0000256" key="2">
    <source>
        <dbReference type="ARBA" id="ARBA00023015"/>
    </source>
</evidence>
<dbReference type="SMART" id="SM00028">
    <property type="entry name" value="TPR"/>
    <property type="match status" value="5"/>
</dbReference>
<evidence type="ECO:0000313" key="9">
    <source>
        <dbReference type="Proteomes" id="UP000286716"/>
    </source>
</evidence>
<evidence type="ECO:0000256" key="6">
    <source>
        <dbReference type="PROSITE-ProRule" id="PRU01091"/>
    </source>
</evidence>
<reference evidence="8 9" key="1">
    <citation type="submission" date="2018-05" db="EMBL/GenBank/DDBJ databases">
        <title>Evolution of GPA BGCs.</title>
        <authorList>
            <person name="Waglechner N."/>
            <person name="Wright G.D."/>
        </authorList>
    </citation>
    <scope>NUCLEOTIDE SEQUENCE [LARGE SCALE GENOMIC DNA]</scope>
    <source>
        <strain evidence="8 9">DSM 5908</strain>
    </source>
</reference>
<dbReference type="Gene3D" id="1.10.10.10">
    <property type="entry name" value="Winged helix-like DNA-binding domain superfamily/Winged helix DNA-binding domain"/>
    <property type="match status" value="2"/>
</dbReference>
<dbReference type="GO" id="GO:0043531">
    <property type="term" value="F:ADP binding"/>
    <property type="evidence" value="ECO:0007669"/>
    <property type="project" value="InterPro"/>
</dbReference>
<dbReference type="PROSITE" id="PS51755">
    <property type="entry name" value="OMPR_PHOB"/>
    <property type="match status" value="1"/>
</dbReference>
<dbReference type="SMART" id="SM01043">
    <property type="entry name" value="BTAD"/>
    <property type="match status" value="1"/>
</dbReference>
<dbReference type="SUPFAM" id="SSF48452">
    <property type="entry name" value="TPR-like"/>
    <property type="match status" value="3"/>
</dbReference>
<comment type="caution">
    <text evidence="8">The sequence shown here is derived from an EMBL/GenBank/DDBJ whole genome shotgun (WGS) entry which is preliminary data.</text>
</comment>
<dbReference type="InterPro" id="IPR027417">
    <property type="entry name" value="P-loop_NTPase"/>
</dbReference>
<feature type="repeat" description="TPR" evidence="5">
    <location>
        <begin position="710"/>
        <end position="743"/>
    </location>
</feature>
<dbReference type="SMART" id="SM00862">
    <property type="entry name" value="Trans_reg_C"/>
    <property type="match status" value="1"/>
</dbReference>
<keyword evidence="9" id="KW-1185">Reference proteome</keyword>
<dbReference type="Gene3D" id="1.25.40.10">
    <property type="entry name" value="Tetratricopeptide repeat domain"/>
    <property type="match status" value="3"/>
</dbReference>
<dbReference type="InterPro" id="IPR005158">
    <property type="entry name" value="BTAD"/>
</dbReference>
<keyword evidence="2" id="KW-0805">Transcription regulation</keyword>
<dbReference type="Pfam" id="PF13424">
    <property type="entry name" value="TPR_12"/>
    <property type="match status" value="2"/>
</dbReference>
<keyword evidence="4" id="KW-0804">Transcription</keyword>
<dbReference type="SUPFAM" id="SSF46894">
    <property type="entry name" value="C-terminal effector domain of the bipartite response regulators"/>
    <property type="match status" value="1"/>
</dbReference>
<dbReference type="GO" id="GO:0000160">
    <property type="term" value="P:phosphorelay signal transduction system"/>
    <property type="evidence" value="ECO:0007669"/>
    <property type="project" value="InterPro"/>
</dbReference>
<dbReference type="InterPro" id="IPR011990">
    <property type="entry name" value="TPR-like_helical_dom_sf"/>
</dbReference>
<dbReference type="PANTHER" id="PTHR35807:SF1">
    <property type="entry name" value="TRANSCRIPTIONAL REGULATOR REDD"/>
    <property type="match status" value="1"/>
</dbReference>
<dbReference type="Pfam" id="PF00486">
    <property type="entry name" value="Trans_reg_C"/>
    <property type="match status" value="1"/>
</dbReference>
<evidence type="ECO:0000259" key="7">
    <source>
        <dbReference type="PROSITE" id="PS51755"/>
    </source>
</evidence>
<dbReference type="Pfam" id="PF03704">
    <property type="entry name" value="BTAD"/>
    <property type="match status" value="1"/>
</dbReference>
<dbReference type="InterPro" id="IPR001867">
    <property type="entry name" value="OmpR/PhoB-type_DNA-bd"/>
</dbReference>
<proteinExistence type="inferred from homology"/>
<dbReference type="PRINTS" id="PR00364">
    <property type="entry name" value="DISEASERSIST"/>
</dbReference>
<dbReference type="SUPFAM" id="SSF52540">
    <property type="entry name" value="P-loop containing nucleoside triphosphate hydrolases"/>
    <property type="match status" value="1"/>
</dbReference>
<organism evidence="8 9">
    <name type="scientific">Amycolatopsis balhimycina DSM 5908</name>
    <dbReference type="NCBI Taxonomy" id="1081091"/>
    <lineage>
        <taxon>Bacteria</taxon>
        <taxon>Bacillati</taxon>
        <taxon>Actinomycetota</taxon>
        <taxon>Actinomycetes</taxon>
        <taxon>Pseudonocardiales</taxon>
        <taxon>Pseudonocardiaceae</taxon>
        <taxon>Amycolatopsis</taxon>
    </lineage>
</organism>
<comment type="similarity">
    <text evidence="1">Belongs to the AfsR/DnrI/RedD regulatory family.</text>
</comment>
<dbReference type="InterPro" id="IPR051677">
    <property type="entry name" value="AfsR-DnrI-RedD_regulator"/>
</dbReference>